<proteinExistence type="inferred from homology"/>
<dbReference type="InterPro" id="IPR000938">
    <property type="entry name" value="CAP-Gly_domain"/>
</dbReference>
<dbReference type="Pfam" id="PF14560">
    <property type="entry name" value="Ubiquitin_2"/>
    <property type="match status" value="1"/>
</dbReference>
<evidence type="ECO:0000313" key="6">
    <source>
        <dbReference type="EMBL" id="RKP36423.1"/>
    </source>
</evidence>
<dbReference type="Gene3D" id="3.10.20.90">
    <property type="entry name" value="Phosphatidylinositol 3-kinase Catalytic Subunit, Chain A, domain 1"/>
    <property type="match status" value="1"/>
</dbReference>
<dbReference type="EMBL" id="ML002656">
    <property type="protein sequence ID" value="RKP36423.1"/>
    <property type="molecule type" value="Genomic_DNA"/>
</dbReference>
<dbReference type="SMART" id="SM01052">
    <property type="entry name" value="CAP_GLY"/>
    <property type="match status" value="1"/>
</dbReference>
<dbReference type="Pfam" id="PF01302">
    <property type="entry name" value="CAP_GLY"/>
    <property type="match status" value="1"/>
</dbReference>
<evidence type="ECO:0000256" key="1">
    <source>
        <dbReference type="ARBA" id="ARBA00004496"/>
    </source>
</evidence>
<feature type="domain" description="CAP-Gly" evidence="5">
    <location>
        <begin position="172"/>
        <end position="214"/>
    </location>
</feature>
<dbReference type="InterPro" id="IPR029071">
    <property type="entry name" value="Ubiquitin-like_domsf"/>
</dbReference>
<keyword evidence="3" id="KW-0143">Chaperone</keyword>
<evidence type="ECO:0000259" key="5">
    <source>
        <dbReference type="PROSITE" id="PS50245"/>
    </source>
</evidence>
<organism evidence="6 7">
    <name type="scientific">Dimargaris cristalligena</name>
    <dbReference type="NCBI Taxonomy" id="215637"/>
    <lineage>
        <taxon>Eukaryota</taxon>
        <taxon>Fungi</taxon>
        <taxon>Fungi incertae sedis</taxon>
        <taxon>Zoopagomycota</taxon>
        <taxon>Kickxellomycotina</taxon>
        <taxon>Dimargaritomycetes</taxon>
        <taxon>Dimargaritales</taxon>
        <taxon>Dimargaritaceae</taxon>
        <taxon>Dimargaris</taxon>
    </lineage>
</organism>
<dbReference type="InterPro" id="IPR045172">
    <property type="entry name" value="TBCB_Ubl"/>
</dbReference>
<reference evidence="7" key="1">
    <citation type="journal article" date="2018" name="Nat. Microbiol.">
        <title>Leveraging single-cell genomics to expand the fungal tree of life.</title>
        <authorList>
            <person name="Ahrendt S.R."/>
            <person name="Quandt C.A."/>
            <person name="Ciobanu D."/>
            <person name="Clum A."/>
            <person name="Salamov A."/>
            <person name="Andreopoulos B."/>
            <person name="Cheng J.F."/>
            <person name="Woyke T."/>
            <person name="Pelin A."/>
            <person name="Henrissat B."/>
            <person name="Reynolds N.K."/>
            <person name="Benny G.L."/>
            <person name="Smith M.E."/>
            <person name="James T.Y."/>
            <person name="Grigoriev I.V."/>
        </authorList>
    </citation>
    <scope>NUCLEOTIDE SEQUENCE [LARGE SCALE GENOMIC DNA]</scope>
    <source>
        <strain evidence="7">RSA 468</strain>
    </source>
</reference>
<dbReference type="GO" id="GO:0005938">
    <property type="term" value="C:cell cortex"/>
    <property type="evidence" value="ECO:0007669"/>
    <property type="project" value="TreeGrafter"/>
</dbReference>
<protein>
    <submittedName>
        <fullName evidence="6">CAP Gly-rich domain-containing protein</fullName>
    </submittedName>
</protein>
<dbReference type="SUPFAM" id="SSF74924">
    <property type="entry name" value="Cap-Gly domain"/>
    <property type="match status" value="1"/>
</dbReference>
<dbReference type="PANTHER" id="PTHR18916:SF85">
    <property type="entry name" value="TUBULIN-FOLDING COFACTOR B"/>
    <property type="match status" value="1"/>
</dbReference>
<dbReference type="AlphaFoldDB" id="A0A4P9ZSG7"/>
<dbReference type="GO" id="GO:0035371">
    <property type="term" value="C:microtubule plus-end"/>
    <property type="evidence" value="ECO:0007669"/>
    <property type="project" value="TreeGrafter"/>
</dbReference>
<dbReference type="GO" id="GO:0051010">
    <property type="term" value="F:microtubule plus-end binding"/>
    <property type="evidence" value="ECO:0007669"/>
    <property type="project" value="TreeGrafter"/>
</dbReference>
<dbReference type="PANTHER" id="PTHR18916">
    <property type="entry name" value="DYNACTIN 1-RELATED MICROTUBULE-BINDING"/>
    <property type="match status" value="1"/>
</dbReference>
<sequence length="235" mass="26009">MSIVTLWVASADTQSERRFDKALSLETLKTKLEPITGIPAAAQSLELYQGEICLAQLNGPPDTMLGAYPVADFCILKVTSTDRSVRTNQYTDVSLVEKYEMEDGAYDGLRDTVRAFKKAHKLGRFSAETQAQAKAAESEFKQEAGLISTGARCQVRLTDDGLAKNGTVRYVGPTHFSSGYWVGVEYDEPLGKNDGSIDGERYFSCLNKHGAFVRPNRVILGDFDDDIDWDNLDEM</sequence>
<dbReference type="STRING" id="215637.A0A4P9ZSG7"/>
<dbReference type="PROSITE" id="PS50245">
    <property type="entry name" value="CAP_GLY_2"/>
    <property type="match status" value="1"/>
</dbReference>
<gene>
    <name evidence="6" type="ORF">BJ085DRAFT_35504</name>
</gene>
<dbReference type="InterPro" id="IPR036859">
    <property type="entry name" value="CAP-Gly_dom_sf"/>
</dbReference>
<comment type="subcellular location">
    <subcellularLocation>
        <location evidence="1">Cytoplasm</location>
    </subcellularLocation>
</comment>
<dbReference type="Proteomes" id="UP000268162">
    <property type="component" value="Unassembled WGS sequence"/>
</dbReference>
<dbReference type="GO" id="GO:0043014">
    <property type="term" value="F:alpha-tubulin binding"/>
    <property type="evidence" value="ECO:0007669"/>
    <property type="project" value="InterPro"/>
</dbReference>
<evidence type="ECO:0000256" key="2">
    <source>
        <dbReference type="ARBA" id="ARBA00022490"/>
    </source>
</evidence>
<dbReference type="Gene3D" id="2.30.30.190">
    <property type="entry name" value="CAP Gly-rich-like domain"/>
    <property type="match status" value="1"/>
</dbReference>
<name>A0A4P9ZSG7_9FUNG</name>
<dbReference type="PROSITE" id="PS00845">
    <property type="entry name" value="CAP_GLY_1"/>
    <property type="match status" value="1"/>
</dbReference>
<evidence type="ECO:0000256" key="3">
    <source>
        <dbReference type="ARBA" id="ARBA00023186"/>
    </source>
</evidence>
<evidence type="ECO:0000256" key="4">
    <source>
        <dbReference type="ARBA" id="ARBA00025779"/>
    </source>
</evidence>
<dbReference type="SUPFAM" id="SSF54236">
    <property type="entry name" value="Ubiquitin-like"/>
    <property type="match status" value="1"/>
</dbReference>
<dbReference type="GO" id="GO:0007021">
    <property type="term" value="P:tubulin complex assembly"/>
    <property type="evidence" value="ECO:0007669"/>
    <property type="project" value="InterPro"/>
</dbReference>
<dbReference type="InterPro" id="IPR000626">
    <property type="entry name" value="Ubiquitin-like_dom"/>
</dbReference>
<comment type="similarity">
    <text evidence="4">Belongs to the TBCB family.</text>
</comment>
<dbReference type="GO" id="GO:0007023">
    <property type="term" value="P:post-chaperonin tubulin folding pathway"/>
    <property type="evidence" value="ECO:0007669"/>
    <property type="project" value="InterPro"/>
</dbReference>
<accession>A0A4P9ZSG7</accession>
<evidence type="ECO:0000313" key="7">
    <source>
        <dbReference type="Proteomes" id="UP000268162"/>
    </source>
</evidence>
<dbReference type="GO" id="GO:0005634">
    <property type="term" value="C:nucleus"/>
    <property type="evidence" value="ECO:0007669"/>
    <property type="project" value="TreeGrafter"/>
</dbReference>
<keyword evidence="2" id="KW-0963">Cytoplasm</keyword>
<keyword evidence="7" id="KW-1185">Reference proteome</keyword>
<dbReference type="GO" id="GO:0031122">
    <property type="term" value="P:cytoplasmic microtubule organization"/>
    <property type="evidence" value="ECO:0007669"/>
    <property type="project" value="TreeGrafter"/>
</dbReference>
<dbReference type="CDD" id="cd01789">
    <property type="entry name" value="Ubl_TBCB"/>
    <property type="match status" value="1"/>
</dbReference>